<keyword evidence="10" id="KW-1133">Transmembrane helix</keyword>
<keyword evidence="6 11" id="KW-0732">Signal</keyword>
<dbReference type="GO" id="GO:0005576">
    <property type="term" value="C:extracellular region"/>
    <property type="evidence" value="ECO:0007669"/>
    <property type="project" value="UniProtKB-SubCell"/>
</dbReference>
<proteinExistence type="inferred from homology"/>
<evidence type="ECO:0000256" key="8">
    <source>
        <dbReference type="ARBA" id="ARBA00023288"/>
    </source>
</evidence>
<keyword evidence="4" id="KW-0964">Secreted</keyword>
<keyword evidence="10" id="KW-0472">Membrane</keyword>
<evidence type="ECO:0000256" key="5">
    <source>
        <dbReference type="ARBA" id="ARBA00022622"/>
    </source>
</evidence>
<protein>
    <recommendedName>
        <fullName evidence="12">CFEM domain-containing protein</fullName>
    </recommendedName>
</protein>
<evidence type="ECO:0000256" key="10">
    <source>
        <dbReference type="SAM" id="Phobius"/>
    </source>
</evidence>
<dbReference type="Pfam" id="PF05730">
    <property type="entry name" value="CFEM"/>
    <property type="match status" value="1"/>
</dbReference>
<feature type="domain" description="CFEM" evidence="12">
    <location>
        <begin position="98"/>
        <end position="219"/>
    </location>
</feature>
<evidence type="ECO:0000256" key="9">
    <source>
        <dbReference type="PROSITE-ProRule" id="PRU01356"/>
    </source>
</evidence>
<keyword evidence="14" id="KW-1185">Reference proteome</keyword>
<dbReference type="GO" id="GO:0098552">
    <property type="term" value="C:side of membrane"/>
    <property type="evidence" value="ECO:0007669"/>
    <property type="project" value="UniProtKB-KW"/>
</dbReference>
<evidence type="ECO:0000256" key="11">
    <source>
        <dbReference type="SAM" id="SignalP"/>
    </source>
</evidence>
<evidence type="ECO:0000256" key="2">
    <source>
        <dbReference type="ARBA" id="ARBA00004613"/>
    </source>
</evidence>
<evidence type="ECO:0000256" key="4">
    <source>
        <dbReference type="ARBA" id="ARBA00022525"/>
    </source>
</evidence>
<sequence>MQQATHSFIRFLILFLVTTTTIFAASPADSTVDFSNVPNCAVSSCLDTSSEYNWKSTPSTLLCPNDIVTNSCFCSLSLRPLLCYPYDPTSQNSTTCFASLTNWYTTLCSANSFPNPQKTLNYLQLPTCAIPCAQTATSHLGCPFSALNCVCQLTSYLPSNLASCIKNNCKADIQTYIGDLTVFARKLLNQACNFTPADSGSAQAMSAYDNTPQGHPQSILVSNFQGPEYTNWQNGVNSKREKTSNLAAILPLSLIFGGIFGMIGLQWLLQLLGLSGPSYRRRNGWAARAWAKIGVGFEKLGKGIVFVVGAVVMGCGFVFRWMVKGGKWLMGK</sequence>
<comment type="similarity">
    <text evidence="3">Belongs to the RBT5 family.</text>
</comment>
<feature type="disulfide bond" evidence="9">
    <location>
        <begin position="142"/>
        <end position="149"/>
    </location>
</feature>
<evidence type="ECO:0000256" key="7">
    <source>
        <dbReference type="ARBA" id="ARBA00023157"/>
    </source>
</evidence>
<comment type="caution">
    <text evidence="13">The sequence shown here is derived from an EMBL/GenBank/DDBJ whole genome shotgun (WGS) entry which is preliminary data.</text>
</comment>
<keyword evidence="10" id="KW-0812">Transmembrane</keyword>
<gene>
    <name evidence="13" type="ORF">TWF694_010217</name>
</gene>
<evidence type="ECO:0000313" key="13">
    <source>
        <dbReference type="EMBL" id="KAK6538639.1"/>
    </source>
</evidence>
<feature type="signal peptide" evidence="11">
    <location>
        <begin position="1"/>
        <end position="24"/>
    </location>
</feature>
<evidence type="ECO:0000259" key="12">
    <source>
        <dbReference type="PROSITE" id="PS52012"/>
    </source>
</evidence>
<evidence type="ECO:0000256" key="1">
    <source>
        <dbReference type="ARBA" id="ARBA00004589"/>
    </source>
</evidence>
<comment type="subcellular location">
    <subcellularLocation>
        <location evidence="1">Membrane</location>
        <topology evidence="1">Lipid-anchor</topology>
        <topology evidence="1">GPI-anchor</topology>
    </subcellularLocation>
    <subcellularLocation>
        <location evidence="2">Secreted</location>
    </subcellularLocation>
</comment>
<evidence type="ECO:0000256" key="6">
    <source>
        <dbReference type="ARBA" id="ARBA00022729"/>
    </source>
</evidence>
<dbReference type="PROSITE" id="PS52012">
    <property type="entry name" value="CFEM"/>
    <property type="match status" value="1"/>
</dbReference>
<dbReference type="AlphaFoldDB" id="A0AAV9XA59"/>
<organism evidence="13 14">
    <name type="scientific">Orbilia ellipsospora</name>
    <dbReference type="NCBI Taxonomy" id="2528407"/>
    <lineage>
        <taxon>Eukaryota</taxon>
        <taxon>Fungi</taxon>
        <taxon>Dikarya</taxon>
        <taxon>Ascomycota</taxon>
        <taxon>Pezizomycotina</taxon>
        <taxon>Orbiliomycetes</taxon>
        <taxon>Orbiliales</taxon>
        <taxon>Orbiliaceae</taxon>
        <taxon>Orbilia</taxon>
    </lineage>
</organism>
<name>A0AAV9XA59_9PEZI</name>
<dbReference type="EMBL" id="JAVHJO010000007">
    <property type="protein sequence ID" value="KAK6538639.1"/>
    <property type="molecule type" value="Genomic_DNA"/>
</dbReference>
<evidence type="ECO:0000313" key="14">
    <source>
        <dbReference type="Proteomes" id="UP001365542"/>
    </source>
</evidence>
<keyword evidence="8" id="KW-0449">Lipoprotein</keyword>
<dbReference type="InterPro" id="IPR008427">
    <property type="entry name" value="Extracellular_membr_CFEM_dom"/>
</dbReference>
<accession>A0AAV9XA59</accession>
<keyword evidence="7 9" id="KW-1015">Disulfide bond</keyword>
<dbReference type="Proteomes" id="UP001365542">
    <property type="component" value="Unassembled WGS sequence"/>
</dbReference>
<keyword evidence="5" id="KW-0336">GPI-anchor</keyword>
<evidence type="ECO:0000256" key="3">
    <source>
        <dbReference type="ARBA" id="ARBA00010031"/>
    </source>
</evidence>
<feature type="transmembrane region" description="Helical" evidence="10">
    <location>
        <begin position="246"/>
        <end position="272"/>
    </location>
</feature>
<feature type="transmembrane region" description="Helical" evidence="10">
    <location>
        <begin position="303"/>
        <end position="323"/>
    </location>
</feature>
<comment type="caution">
    <text evidence="9">Lacks conserved residue(s) required for the propagation of feature annotation.</text>
</comment>
<keyword evidence="5" id="KW-0325">Glycoprotein</keyword>
<reference evidence="13 14" key="1">
    <citation type="submission" date="2019-10" db="EMBL/GenBank/DDBJ databases">
        <authorList>
            <person name="Palmer J.M."/>
        </authorList>
    </citation>
    <scope>NUCLEOTIDE SEQUENCE [LARGE SCALE GENOMIC DNA]</scope>
    <source>
        <strain evidence="13 14">TWF694</strain>
    </source>
</reference>
<feature type="chain" id="PRO_5043530321" description="CFEM domain-containing protein" evidence="11">
    <location>
        <begin position="25"/>
        <end position="332"/>
    </location>
</feature>